<dbReference type="InterPro" id="IPR045054">
    <property type="entry name" value="P4HA-like"/>
</dbReference>
<evidence type="ECO:0000256" key="6">
    <source>
        <dbReference type="ARBA" id="ARBA00023004"/>
    </source>
</evidence>
<dbReference type="PROSITE" id="PS51471">
    <property type="entry name" value="FE2OG_OXY"/>
    <property type="match status" value="1"/>
</dbReference>
<dbReference type="Proteomes" id="UP001163046">
    <property type="component" value="Unassembled WGS sequence"/>
</dbReference>
<feature type="region of interest" description="Disordered" evidence="7">
    <location>
        <begin position="300"/>
        <end position="353"/>
    </location>
</feature>
<organism evidence="9 10">
    <name type="scientific">Desmophyllum pertusum</name>
    <dbReference type="NCBI Taxonomy" id="174260"/>
    <lineage>
        <taxon>Eukaryota</taxon>
        <taxon>Metazoa</taxon>
        <taxon>Cnidaria</taxon>
        <taxon>Anthozoa</taxon>
        <taxon>Hexacorallia</taxon>
        <taxon>Scleractinia</taxon>
        <taxon>Caryophylliina</taxon>
        <taxon>Caryophylliidae</taxon>
        <taxon>Desmophyllum</taxon>
    </lineage>
</organism>
<evidence type="ECO:0000256" key="1">
    <source>
        <dbReference type="ARBA" id="ARBA00001961"/>
    </source>
</evidence>
<keyword evidence="4" id="KW-0223">Dioxygenase</keyword>
<dbReference type="Gene3D" id="2.60.120.620">
    <property type="entry name" value="q2cbj1_9rhob like domain"/>
    <property type="match status" value="1"/>
</dbReference>
<feature type="compositionally biased region" description="Basic and acidic residues" evidence="7">
    <location>
        <begin position="300"/>
        <end position="321"/>
    </location>
</feature>
<dbReference type="GO" id="GO:0005506">
    <property type="term" value="F:iron ion binding"/>
    <property type="evidence" value="ECO:0007669"/>
    <property type="project" value="InterPro"/>
</dbReference>
<evidence type="ECO:0000256" key="3">
    <source>
        <dbReference type="ARBA" id="ARBA00022896"/>
    </source>
</evidence>
<dbReference type="GO" id="GO:0031418">
    <property type="term" value="F:L-ascorbic acid binding"/>
    <property type="evidence" value="ECO:0007669"/>
    <property type="project" value="UniProtKB-KW"/>
</dbReference>
<keyword evidence="3" id="KW-0847">Vitamin C</keyword>
<dbReference type="InterPro" id="IPR044862">
    <property type="entry name" value="Pro_4_hyd_alph_FE2OG_OXY"/>
</dbReference>
<dbReference type="PANTHER" id="PTHR10869">
    <property type="entry name" value="PROLYL 4-HYDROXYLASE ALPHA SUBUNIT"/>
    <property type="match status" value="1"/>
</dbReference>
<proteinExistence type="predicted"/>
<keyword evidence="2" id="KW-0479">Metal-binding</keyword>
<name>A0A9X0D0T6_9CNID</name>
<feature type="compositionally biased region" description="Polar residues" evidence="7">
    <location>
        <begin position="326"/>
        <end position="345"/>
    </location>
</feature>
<protein>
    <recommendedName>
        <fullName evidence="8">Fe2OG dioxygenase domain-containing protein</fullName>
    </recommendedName>
</protein>
<sequence>MELSKGTTHTVRTLSVQPPVFEIPNFFTDEECEMIIDLALEKEKISLKELEQTSLEKLNAYYDKEKLTKPRLRSRSSQQVWLWHDDDELLQYEGLLEDYHERLEQLTKLPKPILQQSEPVQVARYKEEGFFHCHHDSEAITHDKPCCLYGSNDCRQCRYLTIMVFLNDVEEGGECAFPVADNTTFDWEAWSNESPQSCNMVKHCDKSNLVIKPQRGKALLWYNHVMDDTNRWLGNRDPFSYHGGCQVKKGEKWIASIWININGDGKEELRAWKMGHNWLAPNNHNKEIIHALQSEIAEETKTENRYTRDKNEFENKEKLDAAENVMSKNEASSMKDNVMSKNEASSMKLFDER</sequence>
<dbReference type="OrthoDB" id="420380at2759"/>
<reference evidence="9" key="1">
    <citation type="submission" date="2023-01" db="EMBL/GenBank/DDBJ databases">
        <title>Genome assembly of the deep-sea coral Lophelia pertusa.</title>
        <authorList>
            <person name="Herrera S."/>
            <person name="Cordes E."/>
        </authorList>
    </citation>
    <scope>NUCLEOTIDE SEQUENCE</scope>
    <source>
        <strain evidence="9">USNM1676648</strain>
        <tissue evidence="9">Polyp</tissue>
    </source>
</reference>
<dbReference type="SMART" id="SM00702">
    <property type="entry name" value="P4Hc"/>
    <property type="match status" value="1"/>
</dbReference>
<evidence type="ECO:0000259" key="8">
    <source>
        <dbReference type="PROSITE" id="PS51471"/>
    </source>
</evidence>
<dbReference type="InterPro" id="IPR006620">
    <property type="entry name" value="Pro_4_hyd_alph"/>
</dbReference>
<keyword evidence="5" id="KW-0560">Oxidoreductase</keyword>
<dbReference type="PANTHER" id="PTHR10869:SF246">
    <property type="entry name" value="TRANSMEMBRANE PROLYL 4-HYDROXYLASE"/>
    <property type="match status" value="1"/>
</dbReference>
<dbReference type="GO" id="GO:0004656">
    <property type="term" value="F:procollagen-proline 4-dioxygenase activity"/>
    <property type="evidence" value="ECO:0007669"/>
    <property type="project" value="TreeGrafter"/>
</dbReference>
<evidence type="ECO:0000313" key="9">
    <source>
        <dbReference type="EMBL" id="KAJ7383007.1"/>
    </source>
</evidence>
<keyword evidence="6" id="KW-0408">Iron</keyword>
<dbReference type="Pfam" id="PF13640">
    <property type="entry name" value="2OG-FeII_Oxy_3"/>
    <property type="match status" value="1"/>
</dbReference>
<dbReference type="InterPro" id="IPR005123">
    <property type="entry name" value="Oxoglu/Fe-dep_dioxygenase_dom"/>
</dbReference>
<feature type="domain" description="Fe2OG dioxygenase" evidence="8">
    <location>
        <begin position="116"/>
        <end position="261"/>
    </location>
</feature>
<evidence type="ECO:0000256" key="5">
    <source>
        <dbReference type="ARBA" id="ARBA00023002"/>
    </source>
</evidence>
<dbReference type="EMBL" id="MU825908">
    <property type="protein sequence ID" value="KAJ7383007.1"/>
    <property type="molecule type" value="Genomic_DNA"/>
</dbReference>
<comment type="cofactor">
    <cofactor evidence="1">
        <name>L-ascorbate</name>
        <dbReference type="ChEBI" id="CHEBI:38290"/>
    </cofactor>
</comment>
<gene>
    <name evidence="9" type="ORF">OS493_031177</name>
</gene>
<keyword evidence="10" id="KW-1185">Reference proteome</keyword>
<dbReference type="AlphaFoldDB" id="A0A9X0D0T6"/>
<evidence type="ECO:0000256" key="7">
    <source>
        <dbReference type="SAM" id="MobiDB-lite"/>
    </source>
</evidence>
<evidence type="ECO:0000313" key="10">
    <source>
        <dbReference type="Proteomes" id="UP001163046"/>
    </source>
</evidence>
<dbReference type="GO" id="GO:0005783">
    <property type="term" value="C:endoplasmic reticulum"/>
    <property type="evidence" value="ECO:0007669"/>
    <property type="project" value="TreeGrafter"/>
</dbReference>
<evidence type="ECO:0000256" key="4">
    <source>
        <dbReference type="ARBA" id="ARBA00022964"/>
    </source>
</evidence>
<accession>A0A9X0D0T6</accession>
<evidence type="ECO:0000256" key="2">
    <source>
        <dbReference type="ARBA" id="ARBA00022723"/>
    </source>
</evidence>
<comment type="caution">
    <text evidence="9">The sequence shown here is derived from an EMBL/GenBank/DDBJ whole genome shotgun (WGS) entry which is preliminary data.</text>
</comment>